<organism evidence="1">
    <name type="scientific">Lotharella oceanica</name>
    <dbReference type="NCBI Taxonomy" id="641309"/>
    <lineage>
        <taxon>Eukaryota</taxon>
        <taxon>Sar</taxon>
        <taxon>Rhizaria</taxon>
        <taxon>Cercozoa</taxon>
        <taxon>Chlorarachniophyceae</taxon>
        <taxon>Lotharella</taxon>
    </lineage>
</organism>
<name>A0A7S2XCS1_9EUKA</name>
<proteinExistence type="predicted"/>
<dbReference type="EMBL" id="HBHP01019532">
    <property type="protein sequence ID" value="CAD9768146.1"/>
    <property type="molecule type" value="Transcribed_RNA"/>
</dbReference>
<gene>
    <name evidence="1" type="ORF">LSP00402_LOCUS12123</name>
</gene>
<reference evidence="1" key="1">
    <citation type="submission" date="2021-01" db="EMBL/GenBank/DDBJ databases">
        <authorList>
            <person name="Corre E."/>
            <person name="Pelletier E."/>
            <person name="Niang G."/>
            <person name="Scheremetjew M."/>
            <person name="Finn R."/>
            <person name="Kale V."/>
            <person name="Holt S."/>
            <person name="Cochrane G."/>
            <person name="Meng A."/>
            <person name="Brown T."/>
            <person name="Cohen L."/>
        </authorList>
    </citation>
    <scope>NUCLEOTIDE SEQUENCE</scope>
    <source>
        <strain evidence="1">CCMP622</strain>
    </source>
</reference>
<dbReference type="AlphaFoldDB" id="A0A7S2XCS1"/>
<sequence>MNKRTKKKAGAYHLVRPFVTHPMYASVHCACTHTGRRSMYRHNRNCIFNMCTHHPPPLPLGNLNSNLTLTLTINTLTLNRPSHVGHEPTSNSHNSSCFRCHTLTRHALLSQHTHTHARELMIDYVSFYACIAALAHGSI</sequence>
<protein>
    <submittedName>
        <fullName evidence="1">Uncharacterized protein</fullName>
    </submittedName>
</protein>
<evidence type="ECO:0000313" key="1">
    <source>
        <dbReference type="EMBL" id="CAD9768146.1"/>
    </source>
</evidence>
<accession>A0A7S2XCS1</accession>